<accession>A0A6C2UTX0</accession>
<evidence type="ECO:0008006" key="3">
    <source>
        <dbReference type="Google" id="ProtNLM"/>
    </source>
</evidence>
<name>A0A6C2UTX0_9BACT</name>
<gene>
    <name evidence="1" type="ORF">SCARR_04429</name>
</gene>
<reference evidence="1 2" key="1">
    <citation type="submission" date="2019-04" db="EMBL/GenBank/DDBJ databases">
        <authorList>
            <person name="Van Vliet M D."/>
        </authorList>
    </citation>
    <scope>NUCLEOTIDE SEQUENCE [LARGE SCALE GENOMIC DNA]</scope>
    <source>
        <strain evidence="1 2">F21</strain>
    </source>
</reference>
<organism evidence="1 2">
    <name type="scientific">Pontiella sulfatireligans</name>
    <dbReference type="NCBI Taxonomy" id="2750658"/>
    <lineage>
        <taxon>Bacteria</taxon>
        <taxon>Pseudomonadati</taxon>
        <taxon>Kiritimatiellota</taxon>
        <taxon>Kiritimatiellia</taxon>
        <taxon>Kiritimatiellales</taxon>
        <taxon>Pontiellaceae</taxon>
        <taxon>Pontiella</taxon>
    </lineage>
</organism>
<sequence>MLNEIMDVLTSRFEMTPEKMQAFLNQLDEAGRVRLGQSRCNGACLTCSTCTVSSSGDVLEMVLEVDPTAIVILKRSERRKTSLARQGALING</sequence>
<dbReference type="Proteomes" id="UP000346198">
    <property type="component" value="Unassembled WGS sequence"/>
</dbReference>
<evidence type="ECO:0000313" key="2">
    <source>
        <dbReference type="Proteomes" id="UP000346198"/>
    </source>
</evidence>
<evidence type="ECO:0000313" key="1">
    <source>
        <dbReference type="EMBL" id="VGO22346.1"/>
    </source>
</evidence>
<dbReference type="RefSeq" id="WP_168433519.1">
    <property type="nucleotide sequence ID" value="NZ_CAAHFH010000002.1"/>
</dbReference>
<proteinExistence type="predicted"/>
<dbReference type="EMBL" id="CAAHFH010000002">
    <property type="protein sequence ID" value="VGO22346.1"/>
    <property type="molecule type" value="Genomic_DNA"/>
</dbReference>
<keyword evidence="2" id="KW-1185">Reference proteome</keyword>
<protein>
    <recommendedName>
        <fullName evidence="3">Transcriptional regulator HTH-type FeoC domain-containing protein</fullName>
    </recommendedName>
</protein>
<dbReference type="AlphaFoldDB" id="A0A6C2UTX0"/>